<organism evidence="3 4">
    <name type="scientific">Rhizophagus irregularis</name>
    <dbReference type="NCBI Taxonomy" id="588596"/>
    <lineage>
        <taxon>Eukaryota</taxon>
        <taxon>Fungi</taxon>
        <taxon>Fungi incertae sedis</taxon>
        <taxon>Mucoromycota</taxon>
        <taxon>Glomeromycotina</taxon>
        <taxon>Glomeromycetes</taxon>
        <taxon>Glomerales</taxon>
        <taxon>Glomeraceae</taxon>
        <taxon>Rhizophagus</taxon>
    </lineage>
</organism>
<evidence type="ECO:0000313" key="4">
    <source>
        <dbReference type="Proteomes" id="UP000234323"/>
    </source>
</evidence>
<feature type="compositionally biased region" description="Basic residues" evidence="1">
    <location>
        <begin position="300"/>
        <end position="309"/>
    </location>
</feature>
<reference evidence="3 4" key="1">
    <citation type="submission" date="2015-10" db="EMBL/GenBank/DDBJ databases">
        <title>Genome analyses suggest a sexual origin of heterokaryosis in a supposedly ancient asexual fungus.</title>
        <authorList>
            <person name="Ropars J."/>
            <person name="Sedzielewska K."/>
            <person name="Noel J."/>
            <person name="Charron P."/>
            <person name="Farinelli L."/>
            <person name="Marton T."/>
            <person name="Kruger M."/>
            <person name="Pelin A."/>
            <person name="Brachmann A."/>
            <person name="Corradi N."/>
        </authorList>
    </citation>
    <scope>NUCLEOTIDE SEQUENCE [LARGE SCALE GENOMIC DNA]</scope>
    <source>
        <strain evidence="3 4">A4</strain>
    </source>
</reference>
<protein>
    <recommendedName>
        <fullName evidence="2">SAM domain-containing protein</fullName>
    </recommendedName>
</protein>
<feature type="region of interest" description="Disordered" evidence="1">
    <location>
        <begin position="105"/>
        <end position="192"/>
    </location>
</feature>
<feature type="compositionally biased region" description="Basic and acidic residues" evidence="1">
    <location>
        <begin position="334"/>
        <end position="346"/>
    </location>
</feature>
<dbReference type="InterPro" id="IPR013761">
    <property type="entry name" value="SAM/pointed_sf"/>
</dbReference>
<dbReference type="InterPro" id="IPR001660">
    <property type="entry name" value="SAM"/>
</dbReference>
<dbReference type="VEuPathDB" id="FungiDB:RhiirFUN_023444"/>
<accession>A0A2I1HP89</accession>
<gene>
    <name evidence="3" type="ORF">RhiirA4_431290</name>
</gene>
<dbReference type="VEuPathDB" id="FungiDB:FUN_002167"/>
<comment type="caution">
    <text evidence="3">The sequence shown here is derived from an EMBL/GenBank/DDBJ whole genome shotgun (WGS) entry which is preliminary data.</text>
</comment>
<evidence type="ECO:0000259" key="2">
    <source>
        <dbReference type="PROSITE" id="PS50105"/>
    </source>
</evidence>
<dbReference type="CDD" id="cd09487">
    <property type="entry name" value="SAM_superfamily"/>
    <property type="match status" value="1"/>
</dbReference>
<dbReference type="AlphaFoldDB" id="A0A2I1HP89"/>
<dbReference type="PROSITE" id="PS50105">
    <property type="entry name" value="SAM_DOMAIN"/>
    <property type="match status" value="1"/>
</dbReference>
<dbReference type="Gene3D" id="1.10.150.50">
    <property type="entry name" value="Transcription Factor, Ets-1"/>
    <property type="match status" value="1"/>
</dbReference>
<sequence length="515" mass="58786">MADISAFNYLPGTCYTCQKCLQCFELSQKNPCSCQKNKLIRVKKPQHGQQTYQRAFTPNQFLPKLNQFLFDIDAKFGYNSNFNEYFSYSSCSACNSKLQRLKESDKKVQSEAAKKANNNHKKTRSNNNELVGSDVRNRNIKKRNDNNYKKRNEDVIEIDKSDEDEDNKYDDEINGDNDNNEESGNKNEGDYDDDVINEIKIQIVVKNEDTKSPIAKTLFIQPVNYKNVMNKINSVVQKILGKNIKSSDFIISYKAINARGPSNTLKDQLDFQEFISEYQRVISSGKKMSVIVAIKDNMTKKKNKKHKKNSGSENSSSSEEITLQSKKKRKSRSMRVEDLSEEEKTRSECEVHTTPCFVQDGRHLKLNPARLQLWAREIINKGTTYEVPPTYPTFDMNSGVTVNKNISTTQANQALTTPTPIVINLPNQFYQNSTNSNSHLASSPGASNLPSIGEFLSNLDQKYNYNNVYTKFEDAFLDEAITVNVIKDLSDEQLQKLGIVKIGWQKNIKQAAQKY</sequence>
<evidence type="ECO:0000256" key="1">
    <source>
        <dbReference type="SAM" id="MobiDB-lite"/>
    </source>
</evidence>
<dbReference type="SUPFAM" id="SSF47769">
    <property type="entry name" value="SAM/Pointed domain"/>
    <property type="match status" value="1"/>
</dbReference>
<evidence type="ECO:0000313" key="3">
    <source>
        <dbReference type="EMBL" id="PKY60667.1"/>
    </source>
</evidence>
<name>A0A2I1HP89_9GLOM</name>
<feature type="compositionally biased region" description="Low complexity" evidence="1">
    <location>
        <begin position="311"/>
        <end position="320"/>
    </location>
</feature>
<dbReference type="Proteomes" id="UP000234323">
    <property type="component" value="Unassembled WGS sequence"/>
</dbReference>
<dbReference type="VEuPathDB" id="FungiDB:RhiirFUN_013357"/>
<feature type="domain" description="SAM" evidence="2">
    <location>
        <begin position="447"/>
        <end position="515"/>
    </location>
</feature>
<keyword evidence="4" id="KW-1185">Reference proteome</keyword>
<dbReference type="EMBL" id="LLXI01004480">
    <property type="protein sequence ID" value="PKY60667.1"/>
    <property type="molecule type" value="Genomic_DNA"/>
</dbReference>
<feature type="region of interest" description="Disordered" evidence="1">
    <location>
        <begin position="297"/>
        <end position="346"/>
    </location>
</feature>
<feature type="compositionally biased region" description="Basic and acidic residues" evidence="1">
    <location>
        <begin position="142"/>
        <end position="159"/>
    </location>
</feature>
<feature type="compositionally biased region" description="Acidic residues" evidence="1">
    <location>
        <begin position="160"/>
        <end position="181"/>
    </location>
</feature>
<feature type="compositionally biased region" description="Basic and acidic residues" evidence="1">
    <location>
        <begin position="105"/>
        <end position="114"/>
    </location>
</feature>
<proteinExistence type="predicted"/>